<evidence type="ECO:0000256" key="2">
    <source>
        <dbReference type="ARBA" id="ARBA00009045"/>
    </source>
</evidence>
<evidence type="ECO:0000256" key="3">
    <source>
        <dbReference type="ARBA" id="ARBA00022670"/>
    </source>
</evidence>
<feature type="compositionally biased region" description="Polar residues" evidence="8">
    <location>
        <begin position="208"/>
        <end position="231"/>
    </location>
</feature>
<reference evidence="11" key="1">
    <citation type="submission" date="2022-11" db="EMBL/GenBank/DDBJ databases">
        <authorList>
            <person name="Morgan W.R."/>
            <person name="Tartar A."/>
        </authorList>
    </citation>
    <scope>NUCLEOTIDE SEQUENCE</scope>
    <source>
        <strain evidence="11">ARSEF 373</strain>
    </source>
</reference>
<keyword evidence="12" id="KW-1185">Reference proteome</keyword>
<evidence type="ECO:0000256" key="8">
    <source>
        <dbReference type="SAM" id="MobiDB-lite"/>
    </source>
</evidence>
<dbReference type="EMBL" id="DAKRPA010000012">
    <property type="protein sequence ID" value="DBA04085.1"/>
    <property type="molecule type" value="Genomic_DNA"/>
</dbReference>
<gene>
    <name evidence="11" type="ORF">N0F65_009432</name>
</gene>
<dbReference type="Pfam" id="PF01694">
    <property type="entry name" value="Rhomboid"/>
    <property type="match status" value="1"/>
</dbReference>
<reference evidence="11" key="2">
    <citation type="journal article" date="2023" name="Microbiol Resour">
        <title>Decontamination and Annotation of the Draft Genome Sequence of the Oomycete Lagenidium giganteum ARSEF 373.</title>
        <authorList>
            <person name="Morgan W.R."/>
            <person name="Tartar A."/>
        </authorList>
    </citation>
    <scope>NUCLEOTIDE SEQUENCE</scope>
    <source>
        <strain evidence="11">ARSEF 373</strain>
    </source>
</reference>
<feature type="domain" description="Peptidase S54 rhomboid" evidence="10">
    <location>
        <begin position="43"/>
        <end position="185"/>
    </location>
</feature>
<protein>
    <recommendedName>
        <fullName evidence="10">Peptidase S54 rhomboid domain-containing protein</fullName>
    </recommendedName>
</protein>
<organism evidence="11 12">
    <name type="scientific">Lagenidium giganteum</name>
    <dbReference type="NCBI Taxonomy" id="4803"/>
    <lineage>
        <taxon>Eukaryota</taxon>
        <taxon>Sar</taxon>
        <taxon>Stramenopiles</taxon>
        <taxon>Oomycota</taxon>
        <taxon>Peronosporomycetes</taxon>
        <taxon>Pythiales</taxon>
        <taxon>Pythiaceae</taxon>
    </lineage>
</organism>
<dbReference type="PANTHER" id="PTHR43066:SF1">
    <property type="entry name" value="RHOMBOID PROTEIN 2"/>
    <property type="match status" value="1"/>
</dbReference>
<evidence type="ECO:0000313" key="11">
    <source>
        <dbReference type="EMBL" id="DBA04085.1"/>
    </source>
</evidence>
<name>A0AAV2ZJA0_9STRA</name>
<feature type="transmembrane region" description="Helical" evidence="9">
    <location>
        <begin position="171"/>
        <end position="187"/>
    </location>
</feature>
<proteinExistence type="inferred from homology"/>
<dbReference type="GO" id="GO:0004252">
    <property type="term" value="F:serine-type endopeptidase activity"/>
    <property type="evidence" value="ECO:0007669"/>
    <property type="project" value="InterPro"/>
</dbReference>
<comment type="similarity">
    <text evidence="2">Belongs to the peptidase S54 family.</text>
</comment>
<feature type="transmembrane region" description="Helical" evidence="9">
    <location>
        <begin position="84"/>
        <end position="109"/>
    </location>
</feature>
<dbReference type="GO" id="GO:0016020">
    <property type="term" value="C:membrane"/>
    <property type="evidence" value="ECO:0007669"/>
    <property type="project" value="UniProtKB-SubCell"/>
</dbReference>
<sequence>MERKPPVTLLATALMCGLHYQKTLFPANFRHLSLCPNLIVQRWDWMRLIASGFLHVDDMHLYHNMVSFLWKGYHLEWKIGSVRFAFLVAYLLLLSHAFVVIISLLMATIFQMPDAYHQCALGFSAVLFALKVVLNHGSPTFTSVHGFQVPTKYAAWLELVVIHILVPRSSFLGHMCGILAGYVFVLWPRPQQLTAFLTSWTRLPTMSHSTTNRRTFNSSGSTGQRTRQSASAHRFESDEELARRLQEEEIAAASLSADELRRRRLSRFTAS</sequence>
<dbReference type="GO" id="GO:0006508">
    <property type="term" value="P:proteolysis"/>
    <property type="evidence" value="ECO:0007669"/>
    <property type="project" value="UniProtKB-KW"/>
</dbReference>
<keyword evidence="4 9" id="KW-0812">Transmembrane</keyword>
<evidence type="ECO:0000256" key="4">
    <source>
        <dbReference type="ARBA" id="ARBA00022692"/>
    </source>
</evidence>
<dbReference type="InterPro" id="IPR035952">
    <property type="entry name" value="Rhomboid-like_sf"/>
</dbReference>
<dbReference type="FunFam" id="1.20.1540.10:FF:000008">
    <property type="entry name" value="RHOMBOID-like protein 13"/>
    <property type="match status" value="1"/>
</dbReference>
<keyword evidence="6 9" id="KW-1133">Transmembrane helix</keyword>
<evidence type="ECO:0000256" key="9">
    <source>
        <dbReference type="SAM" id="Phobius"/>
    </source>
</evidence>
<keyword evidence="5" id="KW-0378">Hydrolase</keyword>
<keyword evidence="7 9" id="KW-0472">Membrane</keyword>
<evidence type="ECO:0000313" key="12">
    <source>
        <dbReference type="Proteomes" id="UP001146120"/>
    </source>
</evidence>
<accession>A0AAV2ZJA0</accession>
<evidence type="ECO:0000256" key="6">
    <source>
        <dbReference type="ARBA" id="ARBA00022989"/>
    </source>
</evidence>
<dbReference type="Gene3D" id="1.20.1540.10">
    <property type="entry name" value="Rhomboid-like"/>
    <property type="match status" value="1"/>
</dbReference>
<dbReference type="AlphaFoldDB" id="A0AAV2ZJA0"/>
<evidence type="ECO:0000256" key="7">
    <source>
        <dbReference type="ARBA" id="ARBA00023136"/>
    </source>
</evidence>
<evidence type="ECO:0000259" key="10">
    <source>
        <dbReference type="Pfam" id="PF01694"/>
    </source>
</evidence>
<comment type="subcellular location">
    <subcellularLocation>
        <location evidence="1">Membrane</location>
        <topology evidence="1">Multi-pass membrane protein</topology>
    </subcellularLocation>
</comment>
<keyword evidence="3" id="KW-0645">Protease</keyword>
<dbReference type="PANTHER" id="PTHR43066">
    <property type="entry name" value="RHOMBOID-RELATED PROTEIN"/>
    <property type="match status" value="1"/>
</dbReference>
<dbReference type="SUPFAM" id="SSF144091">
    <property type="entry name" value="Rhomboid-like"/>
    <property type="match status" value="1"/>
</dbReference>
<dbReference type="Proteomes" id="UP001146120">
    <property type="component" value="Unassembled WGS sequence"/>
</dbReference>
<evidence type="ECO:0000256" key="5">
    <source>
        <dbReference type="ARBA" id="ARBA00022801"/>
    </source>
</evidence>
<comment type="caution">
    <text evidence="11">The sequence shown here is derived from an EMBL/GenBank/DDBJ whole genome shotgun (WGS) entry which is preliminary data.</text>
</comment>
<feature type="region of interest" description="Disordered" evidence="8">
    <location>
        <begin position="208"/>
        <end position="238"/>
    </location>
</feature>
<evidence type="ECO:0000256" key="1">
    <source>
        <dbReference type="ARBA" id="ARBA00004141"/>
    </source>
</evidence>
<dbReference type="InterPro" id="IPR022764">
    <property type="entry name" value="Peptidase_S54_rhomboid_dom"/>
</dbReference>